<evidence type="ECO:0008006" key="4">
    <source>
        <dbReference type="Google" id="ProtNLM"/>
    </source>
</evidence>
<proteinExistence type="predicted"/>
<dbReference type="EMBL" id="VJMJ01000129">
    <property type="protein sequence ID" value="KAF0732711.1"/>
    <property type="molecule type" value="Genomic_DNA"/>
</dbReference>
<gene>
    <name evidence="2" type="ORF">Ae201684_010243</name>
</gene>
<evidence type="ECO:0000313" key="2">
    <source>
        <dbReference type="EMBL" id="KAF0732711.1"/>
    </source>
</evidence>
<keyword evidence="1" id="KW-0472">Membrane</keyword>
<dbReference type="Proteomes" id="UP000481153">
    <property type="component" value="Unassembled WGS sequence"/>
</dbReference>
<keyword evidence="3" id="KW-1185">Reference proteome</keyword>
<reference evidence="2 3" key="1">
    <citation type="submission" date="2019-07" db="EMBL/GenBank/DDBJ databases">
        <title>Genomics analysis of Aphanomyces spp. identifies a new class of oomycete effector associated with host adaptation.</title>
        <authorList>
            <person name="Gaulin E."/>
        </authorList>
    </citation>
    <scope>NUCLEOTIDE SEQUENCE [LARGE SCALE GENOMIC DNA]</scope>
    <source>
        <strain evidence="2 3">ATCC 201684</strain>
    </source>
</reference>
<keyword evidence="1" id="KW-1133">Transmembrane helix</keyword>
<evidence type="ECO:0000256" key="1">
    <source>
        <dbReference type="SAM" id="Phobius"/>
    </source>
</evidence>
<organism evidence="2 3">
    <name type="scientific">Aphanomyces euteiches</name>
    <dbReference type="NCBI Taxonomy" id="100861"/>
    <lineage>
        <taxon>Eukaryota</taxon>
        <taxon>Sar</taxon>
        <taxon>Stramenopiles</taxon>
        <taxon>Oomycota</taxon>
        <taxon>Saprolegniomycetes</taxon>
        <taxon>Saprolegniales</taxon>
        <taxon>Verrucalvaceae</taxon>
        <taxon>Aphanomyces</taxon>
    </lineage>
</organism>
<feature type="transmembrane region" description="Helical" evidence="1">
    <location>
        <begin position="85"/>
        <end position="105"/>
    </location>
</feature>
<dbReference type="AlphaFoldDB" id="A0A6G0WYV3"/>
<protein>
    <recommendedName>
        <fullName evidence="4">Transmembrane protein</fullName>
    </recommendedName>
</protein>
<comment type="caution">
    <text evidence="2">The sequence shown here is derived from an EMBL/GenBank/DDBJ whole genome shotgun (WGS) entry which is preliminary data.</text>
</comment>
<accession>A0A6G0WYV3</accession>
<sequence length="141" mass="15506">MKINATTLPHVSSTQLCAVFLVLLGSLTIAYVAARCLWPSLTRSSTAQESLPLRHASRLERTGFGEAKTAIVVETTSARNSPVKWIQAIGTTFLVGASLIFFWICATTRWNTKAEVQIMEQALGGHQSELWLRSPSVDEMQ</sequence>
<name>A0A6G0WYV3_9STRA</name>
<keyword evidence="1" id="KW-0812">Transmembrane</keyword>
<evidence type="ECO:0000313" key="3">
    <source>
        <dbReference type="Proteomes" id="UP000481153"/>
    </source>
</evidence>